<proteinExistence type="predicted"/>
<name>A0A4S8L1I5_DENBC</name>
<dbReference type="AlphaFoldDB" id="A0A4S8L1I5"/>
<keyword evidence="3" id="KW-1185">Reference proteome</keyword>
<evidence type="ECO:0000256" key="1">
    <source>
        <dbReference type="SAM" id="MobiDB-lite"/>
    </source>
</evidence>
<evidence type="ECO:0000313" key="2">
    <source>
        <dbReference type="EMBL" id="THU82279.1"/>
    </source>
</evidence>
<protein>
    <submittedName>
        <fullName evidence="2">Uncharacterized protein</fullName>
    </submittedName>
</protein>
<feature type="compositionally biased region" description="Pro residues" evidence="1">
    <location>
        <begin position="42"/>
        <end position="52"/>
    </location>
</feature>
<sequence>MPKEGRKHQKAIVDESLGNSTVLGSPITSSIQSRSTLFKKNIPPPPPPPPPSLLLCGVLNPKRKGSRLRSTFNHS</sequence>
<accession>A0A4S8L1I5</accession>
<organism evidence="2 3">
    <name type="scientific">Dendrothele bispora (strain CBS 962.96)</name>
    <dbReference type="NCBI Taxonomy" id="1314807"/>
    <lineage>
        <taxon>Eukaryota</taxon>
        <taxon>Fungi</taxon>
        <taxon>Dikarya</taxon>
        <taxon>Basidiomycota</taxon>
        <taxon>Agaricomycotina</taxon>
        <taxon>Agaricomycetes</taxon>
        <taxon>Agaricomycetidae</taxon>
        <taxon>Agaricales</taxon>
        <taxon>Agaricales incertae sedis</taxon>
        <taxon>Dendrothele</taxon>
    </lineage>
</organism>
<gene>
    <name evidence="2" type="ORF">K435DRAFT_872460</name>
</gene>
<evidence type="ECO:0000313" key="3">
    <source>
        <dbReference type="Proteomes" id="UP000297245"/>
    </source>
</evidence>
<feature type="region of interest" description="Disordered" evidence="1">
    <location>
        <begin position="1"/>
        <end position="54"/>
    </location>
</feature>
<feature type="compositionally biased region" description="Polar residues" evidence="1">
    <location>
        <begin position="17"/>
        <end position="38"/>
    </location>
</feature>
<feature type="compositionally biased region" description="Basic residues" evidence="1">
    <location>
        <begin position="1"/>
        <end position="10"/>
    </location>
</feature>
<dbReference type="Proteomes" id="UP000297245">
    <property type="component" value="Unassembled WGS sequence"/>
</dbReference>
<reference evidence="2 3" key="1">
    <citation type="journal article" date="2019" name="Nat. Ecol. Evol.">
        <title>Megaphylogeny resolves global patterns of mushroom evolution.</title>
        <authorList>
            <person name="Varga T."/>
            <person name="Krizsan K."/>
            <person name="Foldi C."/>
            <person name="Dima B."/>
            <person name="Sanchez-Garcia M."/>
            <person name="Sanchez-Ramirez S."/>
            <person name="Szollosi G.J."/>
            <person name="Szarkandi J.G."/>
            <person name="Papp V."/>
            <person name="Albert L."/>
            <person name="Andreopoulos W."/>
            <person name="Angelini C."/>
            <person name="Antonin V."/>
            <person name="Barry K.W."/>
            <person name="Bougher N.L."/>
            <person name="Buchanan P."/>
            <person name="Buyck B."/>
            <person name="Bense V."/>
            <person name="Catcheside P."/>
            <person name="Chovatia M."/>
            <person name="Cooper J."/>
            <person name="Damon W."/>
            <person name="Desjardin D."/>
            <person name="Finy P."/>
            <person name="Geml J."/>
            <person name="Haridas S."/>
            <person name="Hughes K."/>
            <person name="Justo A."/>
            <person name="Karasinski D."/>
            <person name="Kautmanova I."/>
            <person name="Kiss B."/>
            <person name="Kocsube S."/>
            <person name="Kotiranta H."/>
            <person name="LaButti K.M."/>
            <person name="Lechner B.E."/>
            <person name="Liimatainen K."/>
            <person name="Lipzen A."/>
            <person name="Lukacs Z."/>
            <person name="Mihaltcheva S."/>
            <person name="Morgado L.N."/>
            <person name="Niskanen T."/>
            <person name="Noordeloos M.E."/>
            <person name="Ohm R.A."/>
            <person name="Ortiz-Santana B."/>
            <person name="Ovrebo C."/>
            <person name="Racz N."/>
            <person name="Riley R."/>
            <person name="Savchenko A."/>
            <person name="Shiryaev A."/>
            <person name="Soop K."/>
            <person name="Spirin V."/>
            <person name="Szebenyi C."/>
            <person name="Tomsovsky M."/>
            <person name="Tulloss R.E."/>
            <person name="Uehling J."/>
            <person name="Grigoriev I.V."/>
            <person name="Vagvolgyi C."/>
            <person name="Papp T."/>
            <person name="Martin F.M."/>
            <person name="Miettinen O."/>
            <person name="Hibbett D.S."/>
            <person name="Nagy L.G."/>
        </authorList>
    </citation>
    <scope>NUCLEOTIDE SEQUENCE [LARGE SCALE GENOMIC DNA]</scope>
    <source>
        <strain evidence="2 3">CBS 962.96</strain>
    </source>
</reference>
<dbReference type="EMBL" id="ML179743">
    <property type="protein sequence ID" value="THU82279.1"/>
    <property type="molecule type" value="Genomic_DNA"/>
</dbReference>